<dbReference type="Proteomes" id="UP001500305">
    <property type="component" value="Unassembled WGS sequence"/>
</dbReference>
<feature type="transmembrane region" description="Helical" evidence="1">
    <location>
        <begin position="128"/>
        <end position="151"/>
    </location>
</feature>
<proteinExistence type="predicted"/>
<accession>A0ABN3DMB8</accession>
<keyword evidence="1" id="KW-0472">Membrane</keyword>
<feature type="transmembrane region" description="Helical" evidence="1">
    <location>
        <begin position="43"/>
        <end position="61"/>
    </location>
</feature>
<reference evidence="2 3" key="1">
    <citation type="journal article" date="2019" name="Int. J. Syst. Evol. Microbiol.">
        <title>The Global Catalogue of Microorganisms (GCM) 10K type strain sequencing project: providing services to taxonomists for standard genome sequencing and annotation.</title>
        <authorList>
            <consortium name="The Broad Institute Genomics Platform"/>
            <consortium name="The Broad Institute Genome Sequencing Center for Infectious Disease"/>
            <person name="Wu L."/>
            <person name="Ma J."/>
        </authorList>
    </citation>
    <scope>NUCLEOTIDE SEQUENCE [LARGE SCALE GENOMIC DNA]</scope>
    <source>
        <strain evidence="2 3">JCM 7356</strain>
    </source>
</reference>
<evidence type="ECO:0000256" key="1">
    <source>
        <dbReference type="SAM" id="Phobius"/>
    </source>
</evidence>
<evidence type="ECO:0000313" key="3">
    <source>
        <dbReference type="Proteomes" id="UP001500305"/>
    </source>
</evidence>
<keyword evidence="1" id="KW-1133">Transmembrane helix</keyword>
<keyword evidence="3" id="KW-1185">Reference proteome</keyword>
<comment type="caution">
    <text evidence="2">The sequence shown here is derived from an EMBL/GenBank/DDBJ whole genome shotgun (WGS) entry which is preliminary data.</text>
</comment>
<name>A0ABN3DMB8_9ACTN</name>
<protein>
    <recommendedName>
        <fullName evidence="4">Integral membrane protein</fullName>
    </recommendedName>
</protein>
<dbReference type="EMBL" id="BAAATR010000005">
    <property type="protein sequence ID" value="GAA2236185.1"/>
    <property type="molecule type" value="Genomic_DNA"/>
</dbReference>
<keyword evidence="1" id="KW-0812">Transmembrane</keyword>
<organism evidence="2 3">
    <name type="scientific">Kitasatospora cystarginea</name>
    <dbReference type="NCBI Taxonomy" id="58350"/>
    <lineage>
        <taxon>Bacteria</taxon>
        <taxon>Bacillati</taxon>
        <taxon>Actinomycetota</taxon>
        <taxon>Actinomycetes</taxon>
        <taxon>Kitasatosporales</taxon>
        <taxon>Streptomycetaceae</taxon>
        <taxon>Kitasatospora</taxon>
    </lineage>
</organism>
<evidence type="ECO:0000313" key="2">
    <source>
        <dbReference type="EMBL" id="GAA2236185.1"/>
    </source>
</evidence>
<feature type="transmembrane region" description="Helical" evidence="1">
    <location>
        <begin position="20"/>
        <end position="37"/>
    </location>
</feature>
<evidence type="ECO:0008006" key="4">
    <source>
        <dbReference type="Google" id="ProtNLM"/>
    </source>
</evidence>
<gene>
    <name evidence="2" type="ORF">GCM10010430_16310</name>
</gene>
<sequence>MAHSGLVYTTSQASRTIRAAIFAALVVLLAALSQVVLSGRPLPVSVLGGGALATFLVAFVCSGAEHGFGRILALFLPTELAVNVLFDLGQATCPSGEAALHGSRSSLEELICGGGSVGGFLTDPAATVASVGGLSVLLGHVLLAVLASWWLRQSERALRGQATVARALGELLAGSWRVLRLRAPLPARPVLRLRIPRASRERIPADPVLLRPAVRRGPPAFAPAC</sequence>